<dbReference type="RefSeq" id="WP_275567447.1">
    <property type="nucleotide sequence ID" value="NZ_JARGYC010000025.1"/>
</dbReference>
<organism evidence="2 3">
    <name type="scientific">Psychromarinibacter sediminicola</name>
    <dbReference type="NCBI Taxonomy" id="3033385"/>
    <lineage>
        <taxon>Bacteria</taxon>
        <taxon>Pseudomonadati</taxon>
        <taxon>Pseudomonadota</taxon>
        <taxon>Alphaproteobacteria</taxon>
        <taxon>Rhodobacterales</taxon>
        <taxon>Paracoccaceae</taxon>
        <taxon>Psychromarinibacter</taxon>
    </lineage>
</organism>
<feature type="domain" description="Calcineurin-like phosphoesterase" evidence="1">
    <location>
        <begin position="3"/>
        <end position="201"/>
    </location>
</feature>
<dbReference type="Gene3D" id="3.60.21.10">
    <property type="match status" value="1"/>
</dbReference>
<dbReference type="AlphaFoldDB" id="A0AAE3NVC2"/>
<dbReference type="PANTHER" id="PTHR42850">
    <property type="entry name" value="METALLOPHOSPHOESTERASE"/>
    <property type="match status" value="1"/>
</dbReference>
<dbReference type="GO" id="GO:0016791">
    <property type="term" value="F:phosphatase activity"/>
    <property type="evidence" value="ECO:0007669"/>
    <property type="project" value="TreeGrafter"/>
</dbReference>
<dbReference type="GO" id="GO:0005737">
    <property type="term" value="C:cytoplasm"/>
    <property type="evidence" value="ECO:0007669"/>
    <property type="project" value="TreeGrafter"/>
</dbReference>
<name>A0AAE3NVC2_9RHOB</name>
<reference evidence="2" key="1">
    <citation type="submission" date="2023-03" db="EMBL/GenBank/DDBJ databases">
        <title>Multiphase analysis and comparison of six strains from genera Psychromarinibacter, Lutimaribacter, and Maritimibacter, including a novel species: Psychromarinibacter sediminicola sp. nov.</title>
        <authorList>
            <person name="Wang Y.-H."/>
            <person name="Ye M.-Q."/>
            <person name="Du Z.-J."/>
        </authorList>
    </citation>
    <scope>NUCLEOTIDE SEQUENCE</scope>
    <source>
        <strain evidence="2">C21-152</strain>
    </source>
</reference>
<comment type="caution">
    <text evidence="2">The sequence shown here is derived from an EMBL/GenBank/DDBJ whole genome shotgun (WGS) entry which is preliminary data.</text>
</comment>
<dbReference type="Pfam" id="PF00149">
    <property type="entry name" value="Metallophos"/>
    <property type="match status" value="1"/>
</dbReference>
<dbReference type="PANTHER" id="PTHR42850:SF4">
    <property type="entry name" value="ZINC-DEPENDENT ENDOPOLYPHOSPHATASE"/>
    <property type="match status" value="1"/>
</dbReference>
<dbReference type="GO" id="GO:0110154">
    <property type="term" value="P:RNA decapping"/>
    <property type="evidence" value="ECO:0007669"/>
    <property type="project" value="TreeGrafter"/>
</dbReference>
<dbReference type="EMBL" id="JARGYC010000025">
    <property type="protein sequence ID" value="MDF0601307.1"/>
    <property type="molecule type" value="Genomic_DNA"/>
</dbReference>
<proteinExistence type="predicted"/>
<dbReference type="CDD" id="cd00144">
    <property type="entry name" value="MPP_PPP_family"/>
    <property type="match status" value="1"/>
</dbReference>
<keyword evidence="3" id="KW-1185">Reference proteome</keyword>
<dbReference type="Proteomes" id="UP001220964">
    <property type="component" value="Unassembled WGS sequence"/>
</dbReference>
<dbReference type="GO" id="GO:0008803">
    <property type="term" value="F:bis(5'-nucleosyl)-tetraphosphatase (symmetrical) activity"/>
    <property type="evidence" value="ECO:0007669"/>
    <property type="project" value="TreeGrafter"/>
</dbReference>
<dbReference type="InterPro" id="IPR004843">
    <property type="entry name" value="Calcineurin-like_PHP"/>
</dbReference>
<dbReference type="SUPFAM" id="SSF56300">
    <property type="entry name" value="Metallo-dependent phosphatases"/>
    <property type="match status" value="1"/>
</dbReference>
<evidence type="ECO:0000313" key="2">
    <source>
        <dbReference type="EMBL" id="MDF0601307.1"/>
    </source>
</evidence>
<sequence>MRRLYAIGDIHGQRDMLRAAHARVAADRRRCGDVDAPLVHLGDLTDRGPDSRGVIEDLVRGIAEGEPWHVIRGNHDQLFLDFLSFEGEDDPRRDTALYWLRPNLGGSATMASYGVDPDPRRDLEAVQADAGAAVPQSHRALLENMPYVHETEDLICVHAGIRPGIPLDRQDPDDLVWIRFEFLESTRDHGRLVVHGHTPAEAPENHGNRINLDTGAGYGRPLTAAVFEGREPFILTDNGRTRLPLIWDL</sequence>
<gene>
    <name evidence="2" type="ORF">P1J78_11245</name>
</gene>
<evidence type="ECO:0000313" key="3">
    <source>
        <dbReference type="Proteomes" id="UP001220964"/>
    </source>
</evidence>
<accession>A0AAE3NVC2</accession>
<dbReference type="InterPro" id="IPR050126">
    <property type="entry name" value="Ap4A_hydrolase"/>
</dbReference>
<protein>
    <submittedName>
        <fullName evidence="2">Metallophosphoesterase family protein</fullName>
    </submittedName>
</protein>
<evidence type="ECO:0000259" key="1">
    <source>
        <dbReference type="Pfam" id="PF00149"/>
    </source>
</evidence>
<dbReference type="InterPro" id="IPR029052">
    <property type="entry name" value="Metallo-depent_PP-like"/>
</dbReference>